<dbReference type="InterPro" id="IPR050493">
    <property type="entry name" value="FAD-dep_Monooxygenase_BioMet"/>
</dbReference>
<sequence length="213" mass="23546">MAYPIKNNNVYNMVLLHPQKPNVDQTESWTNKGDKKEMIEFYKGWNDGVRDLLPYVPEGLINEWTLNFHPPLPSWIETKTALIGDSCHAMLPYVAQGAAQAIEDAGVLTVSLSLADDVPTALSVYEAVRKSRGEAIQNSAASTRIALHLPDGKEQEERDAAIAGTGPNPDLWADQGWQDFMWGVDVMKDTVVGWNKWVALVKGRHLGDANSSC</sequence>
<comment type="caution">
    <text evidence="4">The sequence shown here is derived from an EMBL/GenBank/DDBJ whole genome shotgun (WGS) entry which is preliminary data.</text>
</comment>
<name>A0ABR4AG23_9LECA</name>
<dbReference type="EMBL" id="JBEFKJ010000008">
    <property type="protein sequence ID" value="KAL2044759.1"/>
    <property type="molecule type" value="Genomic_DNA"/>
</dbReference>
<accession>A0ABR4AG23</accession>
<dbReference type="InterPro" id="IPR036188">
    <property type="entry name" value="FAD/NAD-bd_sf"/>
</dbReference>
<comment type="similarity">
    <text evidence="1">Belongs to the paxM FAD-dependent monooxygenase family.</text>
</comment>
<gene>
    <name evidence="4" type="ORF">N7G274_002534</name>
</gene>
<evidence type="ECO:0000313" key="5">
    <source>
        <dbReference type="Proteomes" id="UP001590950"/>
    </source>
</evidence>
<proteinExistence type="inferred from homology"/>
<evidence type="ECO:0000256" key="3">
    <source>
        <dbReference type="ARBA" id="ARBA00023033"/>
    </source>
</evidence>
<dbReference type="PANTHER" id="PTHR13789">
    <property type="entry name" value="MONOOXYGENASE"/>
    <property type="match status" value="1"/>
</dbReference>
<keyword evidence="5" id="KW-1185">Reference proteome</keyword>
<keyword evidence="3" id="KW-0503">Monooxygenase</keyword>
<reference evidence="4 5" key="1">
    <citation type="submission" date="2024-09" db="EMBL/GenBank/DDBJ databases">
        <title>Rethinking Asexuality: The Enigmatic Case of Functional Sexual Genes in Lepraria (Stereocaulaceae).</title>
        <authorList>
            <person name="Doellman M."/>
            <person name="Sun Y."/>
            <person name="Barcenas-Pena A."/>
            <person name="Lumbsch H.T."/>
            <person name="Grewe F."/>
        </authorList>
    </citation>
    <scope>NUCLEOTIDE SEQUENCE [LARGE SCALE GENOMIC DNA]</scope>
    <source>
        <strain evidence="4 5">Mercado 3170</strain>
    </source>
</reference>
<protein>
    <recommendedName>
        <fullName evidence="6">FAD-binding domain-containing protein</fullName>
    </recommendedName>
</protein>
<dbReference type="Gene3D" id="3.30.9.30">
    <property type="match status" value="1"/>
</dbReference>
<dbReference type="Proteomes" id="UP001590950">
    <property type="component" value="Unassembled WGS sequence"/>
</dbReference>
<organism evidence="4 5">
    <name type="scientific">Stereocaulon virgatum</name>
    <dbReference type="NCBI Taxonomy" id="373712"/>
    <lineage>
        <taxon>Eukaryota</taxon>
        <taxon>Fungi</taxon>
        <taxon>Dikarya</taxon>
        <taxon>Ascomycota</taxon>
        <taxon>Pezizomycotina</taxon>
        <taxon>Lecanoromycetes</taxon>
        <taxon>OSLEUM clade</taxon>
        <taxon>Lecanoromycetidae</taxon>
        <taxon>Lecanorales</taxon>
        <taxon>Lecanorineae</taxon>
        <taxon>Stereocaulaceae</taxon>
        <taxon>Stereocaulon</taxon>
    </lineage>
</organism>
<evidence type="ECO:0000256" key="1">
    <source>
        <dbReference type="ARBA" id="ARBA00007992"/>
    </source>
</evidence>
<dbReference type="SUPFAM" id="SSF51905">
    <property type="entry name" value="FAD/NAD(P)-binding domain"/>
    <property type="match status" value="1"/>
</dbReference>
<dbReference type="PANTHER" id="PTHR13789:SF307">
    <property type="entry name" value="HYDROXYLASE, PUTATIVE (AFU_ORTHOLOGUE AFUA_2G04330)-RELATED"/>
    <property type="match status" value="1"/>
</dbReference>
<evidence type="ECO:0008006" key="6">
    <source>
        <dbReference type="Google" id="ProtNLM"/>
    </source>
</evidence>
<evidence type="ECO:0000313" key="4">
    <source>
        <dbReference type="EMBL" id="KAL2044759.1"/>
    </source>
</evidence>
<dbReference type="Gene3D" id="3.50.50.60">
    <property type="entry name" value="FAD/NAD(P)-binding domain"/>
    <property type="match status" value="1"/>
</dbReference>
<keyword evidence="2" id="KW-0560">Oxidoreductase</keyword>
<evidence type="ECO:0000256" key="2">
    <source>
        <dbReference type="ARBA" id="ARBA00023002"/>
    </source>
</evidence>
<dbReference type="SUPFAM" id="SSF54373">
    <property type="entry name" value="FAD-linked reductases, C-terminal domain"/>
    <property type="match status" value="1"/>
</dbReference>